<keyword evidence="1" id="KW-0732">Signal</keyword>
<gene>
    <name evidence="2" type="ORF">ACFSX3_20155</name>
</gene>
<feature type="chain" id="PRO_5045733411" evidence="1">
    <location>
        <begin position="28"/>
        <end position="135"/>
    </location>
</feature>
<feature type="signal peptide" evidence="1">
    <location>
        <begin position="1"/>
        <end position="27"/>
    </location>
</feature>
<dbReference type="EMBL" id="JBHUKY010000033">
    <property type="protein sequence ID" value="MFD2412210.1"/>
    <property type="molecule type" value="Genomic_DNA"/>
</dbReference>
<name>A0ABW5FDW7_9BACL</name>
<evidence type="ECO:0000313" key="2">
    <source>
        <dbReference type="EMBL" id="MFD2412210.1"/>
    </source>
</evidence>
<proteinExistence type="predicted"/>
<sequence>MKFTKKMIVRIAATASCLSLLSAPVFADDSAVKNATGYGTLTGVLSAAYYGSYFHTLVSHNNDNAYLTIRGTVQNQSGITISTKAQVNSTRGATTFFDNLAPMPSNAYAVYGTHGVQGGNTYGASAVYTYTNITN</sequence>
<dbReference type="RefSeq" id="WP_209987820.1">
    <property type="nucleotide sequence ID" value="NZ_JBHSVQ010000001.1"/>
</dbReference>
<keyword evidence="3" id="KW-1185">Reference proteome</keyword>
<dbReference type="Proteomes" id="UP001597448">
    <property type="component" value="Unassembled WGS sequence"/>
</dbReference>
<reference evidence="3" key="1">
    <citation type="journal article" date="2019" name="Int. J. Syst. Evol. Microbiol.">
        <title>The Global Catalogue of Microorganisms (GCM) 10K type strain sequencing project: providing services to taxonomists for standard genome sequencing and annotation.</title>
        <authorList>
            <consortium name="The Broad Institute Genomics Platform"/>
            <consortium name="The Broad Institute Genome Sequencing Center for Infectious Disease"/>
            <person name="Wu L."/>
            <person name="Ma J."/>
        </authorList>
    </citation>
    <scope>NUCLEOTIDE SEQUENCE [LARGE SCALE GENOMIC DNA]</scope>
    <source>
        <strain evidence="3">CCM 8725</strain>
    </source>
</reference>
<protein>
    <submittedName>
        <fullName evidence="2">Uncharacterized protein</fullName>
    </submittedName>
</protein>
<evidence type="ECO:0000313" key="3">
    <source>
        <dbReference type="Proteomes" id="UP001597448"/>
    </source>
</evidence>
<organism evidence="2 3">
    <name type="scientific">Paenibacillus rhizoplanae</name>
    <dbReference type="NCBI Taxonomy" id="1917181"/>
    <lineage>
        <taxon>Bacteria</taxon>
        <taxon>Bacillati</taxon>
        <taxon>Bacillota</taxon>
        <taxon>Bacilli</taxon>
        <taxon>Bacillales</taxon>
        <taxon>Paenibacillaceae</taxon>
        <taxon>Paenibacillus</taxon>
    </lineage>
</organism>
<accession>A0ABW5FDW7</accession>
<comment type="caution">
    <text evidence="2">The sequence shown here is derived from an EMBL/GenBank/DDBJ whole genome shotgun (WGS) entry which is preliminary data.</text>
</comment>
<evidence type="ECO:0000256" key="1">
    <source>
        <dbReference type="SAM" id="SignalP"/>
    </source>
</evidence>